<gene>
    <name evidence="1" type="ORF">CSB45_07315</name>
</gene>
<accession>A0A2G6E6F6</accession>
<dbReference type="AlphaFoldDB" id="A0A2G6E6F6"/>
<comment type="caution">
    <text evidence="1">The sequence shown here is derived from an EMBL/GenBank/DDBJ whole genome shotgun (WGS) entry which is preliminary data.</text>
</comment>
<dbReference type="EMBL" id="PDPS01000026">
    <property type="protein sequence ID" value="PID57625.1"/>
    <property type="molecule type" value="Genomic_DNA"/>
</dbReference>
<name>A0A2G6E6F6_9BACT</name>
<evidence type="ECO:0000313" key="2">
    <source>
        <dbReference type="Proteomes" id="UP000229740"/>
    </source>
</evidence>
<proteinExistence type="predicted"/>
<protein>
    <submittedName>
        <fullName evidence="1">Uncharacterized protein</fullName>
    </submittedName>
</protein>
<evidence type="ECO:0000313" key="1">
    <source>
        <dbReference type="EMBL" id="PID57625.1"/>
    </source>
</evidence>
<dbReference type="Proteomes" id="UP000229740">
    <property type="component" value="Unassembled WGS sequence"/>
</dbReference>
<sequence>MRGLFHILPPFAPDYSGVCSTIFDLDGLAVIYDVGDVPGRSQLMISRAASAVQARSSAVSHLVNSSRPCRFFPVPHIALSSRLSWDNEVSLIGENGAQMKNDG</sequence>
<organism evidence="1 2">
    <name type="scientific">candidate division KSB3 bacterium</name>
    <dbReference type="NCBI Taxonomy" id="2044937"/>
    <lineage>
        <taxon>Bacteria</taxon>
        <taxon>candidate division KSB3</taxon>
    </lineage>
</organism>
<reference evidence="1 2" key="1">
    <citation type="submission" date="2017-10" db="EMBL/GenBank/DDBJ databases">
        <title>Novel microbial diversity and functional potential in the marine mammal oral microbiome.</title>
        <authorList>
            <person name="Dudek N.K."/>
            <person name="Sun C.L."/>
            <person name="Burstein D."/>
            <person name="Kantor R.S."/>
            <person name="Aliaga Goltsman D.S."/>
            <person name="Bik E.M."/>
            <person name="Thomas B.C."/>
            <person name="Banfield J.F."/>
            <person name="Relman D.A."/>
        </authorList>
    </citation>
    <scope>NUCLEOTIDE SEQUENCE [LARGE SCALE GENOMIC DNA]</scope>
    <source>
        <strain evidence="1">DOLZORAL124_49_17</strain>
    </source>
</reference>